<dbReference type="GO" id="GO:0006508">
    <property type="term" value="P:proteolysis"/>
    <property type="evidence" value="ECO:0007669"/>
    <property type="project" value="UniProtKB-KW"/>
</dbReference>
<dbReference type="AlphaFoldDB" id="A0A1K1SLD9"/>
<dbReference type="InterPro" id="IPR016483">
    <property type="entry name" value="UCP006404_Pept_M50_CBS"/>
</dbReference>
<dbReference type="PIRSF" id="PIRSF006404">
    <property type="entry name" value="UCP006404_Pept_M50_CBS"/>
    <property type="match status" value="1"/>
</dbReference>
<reference evidence="19 21" key="2">
    <citation type="submission" date="2023-11" db="EMBL/GenBank/DDBJ databases">
        <title>MicrobeMod: A computational toolkit for identifying prokaryotic methylation and restriction-modification with nanopore sequencing.</title>
        <authorList>
            <person name="Crits-Christoph A."/>
            <person name="Kang S.C."/>
            <person name="Lee H."/>
            <person name="Ostrov N."/>
        </authorList>
    </citation>
    <scope>NUCLEOTIDE SEQUENCE [LARGE SCALE GENOMIC DNA]</scope>
    <source>
        <strain evidence="19 21">ATCC 23090</strain>
    </source>
</reference>
<accession>A0A1K1SLD9</accession>
<evidence type="ECO:0000256" key="3">
    <source>
        <dbReference type="ARBA" id="ARBA00022475"/>
    </source>
</evidence>
<keyword evidence="4 14" id="KW-0645">Protease</keyword>
<keyword evidence="8 14" id="KW-0378">Hydrolase</keyword>
<dbReference type="OrthoDB" id="9812120at2"/>
<feature type="transmembrane region" description="Helical" evidence="14">
    <location>
        <begin position="99"/>
        <end position="121"/>
    </location>
</feature>
<evidence type="ECO:0000256" key="9">
    <source>
        <dbReference type="ARBA" id="ARBA00022833"/>
    </source>
</evidence>
<dbReference type="PANTHER" id="PTHR39188:SF3">
    <property type="entry name" value="STAGE IV SPORULATION PROTEIN FB"/>
    <property type="match status" value="1"/>
</dbReference>
<evidence type="ECO:0000256" key="1">
    <source>
        <dbReference type="ARBA" id="ARBA00004651"/>
    </source>
</evidence>
<evidence type="ECO:0000256" key="13">
    <source>
        <dbReference type="ARBA" id="ARBA00023136"/>
    </source>
</evidence>
<evidence type="ECO:0000256" key="10">
    <source>
        <dbReference type="ARBA" id="ARBA00022989"/>
    </source>
</evidence>
<evidence type="ECO:0000256" key="14">
    <source>
        <dbReference type="PIRNR" id="PIRNR006404"/>
    </source>
</evidence>
<feature type="transmembrane region" description="Helical" evidence="14">
    <location>
        <begin position="49"/>
        <end position="70"/>
    </location>
</feature>
<comment type="similarity">
    <text evidence="2 14">Belongs to the peptidase M50B family.</text>
</comment>
<keyword evidence="10 14" id="KW-1133">Transmembrane helix</keyword>
<proteinExistence type="inferred from homology"/>
<dbReference type="PANTHER" id="PTHR39188">
    <property type="entry name" value="MEMBRANE-ASSOCIATED ZINC METALLOPROTEASE M50B"/>
    <property type="match status" value="1"/>
</dbReference>
<dbReference type="SUPFAM" id="SSF54631">
    <property type="entry name" value="CBS-domain pair"/>
    <property type="match status" value="1"/>
</dbReference>
<dbReference type="STRING" id="1004.SAMN05661012_05686"/>
<dbReference type="Proteomes" id="UP001326715">
    <property type="component" value="Chromosome"/>
</dbReference>
<keyword evidence="12" id="KW-0129">CBS domain</keyword>
<evidence type="ECO:0000256" key="11">
    <source>
        <dbReference type="ARBA" id="ARBA00023049"/>
    </source>
</evidence>
<dbReference type="RefSeq" id="WP_072364947.1">
    <property type="nucleotide sequence ID" value="NZ_CP139972.1"/>
</dbReference>
<gene>
    <name evidence="18" type="ORF">SAMN05661012_05686</name>
    <name evidence="19" type="ORF">SR876_03265</name>
</gene>
<feature type="binding site" evidence="16">
    <location>
        <position position="63"/>
    </location>
    <ligand>
        <name>Zn(2+)</name>
        <dbReference type="ChEBI" id="CHEBI:29105"/>
        <note>catalytic</note>
    </ligand>
</feature>
<evidence type="ECO:0000259" key="17">
    <source>
        <dbReference type="Pfam" id="PF02163"/>
    </source>
</evidence>
<organism evidence="18 20">
    <name type="scientific">Chitinophaga sancti</name>
    <dbReference type="NCBI Taxonomy" id="1004"/>
    <lineage>
        <taxon>Bacteria</taxon>
        <taxon>Pseudomonadati</taxon>
        <taxon>Bacteroidota</taxon>
        <taxon>Chitinophagia</taxon>
        <taxon>Chitinophagales</taxon>
        <taxon>Chitinophagaceae</taxon>
        <taxon>Chitinophaga</taxon>
    </lineage>
</organism>
<keyword evidence="7" id="KW-0677">Repeat</keyword>
<evidence type="ECO:0000313" key="19">
    <source>
        <dbReference type="EMBL" id="WQG90502.1"/>
    </source>
</evidence>
<sequence length="369" mass="41126">MKNSINIFFIKGIQIKLHWTFLLFIAWVLFMQVIAREPLHIALVTMGEILAVFMCVLLHELGHAFAAIYYKIPISEIRLLPIGGLTLFTKQPANPTQEVVVSLAGPIVNLLIALAMIPFIPAGTEYWNFSNMISSIHAGNFFHFIYNINVLLTLINLLPILPLDGGKLLKGLAGFIFKPYPAFRLTLTISTAGSLLLTIAGLLTGNLLFILYGCFLLFTSTIEKNNYTISFLLKDETVSDVLSQDYKTIDMHAAREEVLATICSGNDRYYVLTDDTALVGILDKETILSKLLSEKKDMALQDIIIPELPAISADSRIMDVWAGLPGKADLIVPVTSPAKKIIGVISRDNIIGFLLNRMQAQHKKQWHWQ</sequence>
<reference evidence="18 20" key="1">
    <citation type="submission" date="2016-11" db="EMBL/GenBank/DDBJ databases">
        <authorList>
            <person name="Jaros S."/>
            <person name="Januszkiewicz K."/>
            <person name="Wedrychowicz H."/>
        </authorList>
    </citation>
    <scope>NUCLEOTIDE SEQUENCE [LARGE SCALE GENOMIC DNA]</scope>
    <source>
        <strain evidence="18 20">DSM 784</strain>
    </source>
</reference>
<keyword evidence="9 14" id="KW-0862">Zinc</keyword>
<dbReference type="Gene3D" id="3.10.580.10">
    <property type="entry name" value="CBS-domain"/>
    <property type="match status" value="1"/>
</dbReference>
<comment type="caution">
    <text evidence="14">Lacks conserved residue(s) required for the propagation of feature annotation.</text>
</comment>
<keyword evidence="11 14" id="KW-0482">Metalloprotease</keyword>
<keyword evidence="3" id="KW-1003">Cell membrane</keyword>
<feature type="domain" description="Peptidase M50" evidence="17">
    <location>
        <begin position="49"/>
        <end position="119"/>
    </location>
</feature>
<evidence type="ECO:0000256" key="2">
    <source>
        <dbReference type="ARBA" id="ARBA00007931"/>
    </source>
</evidence>
<name>A0A1K1SLD9_9BACT</name>
<evidence type="ECO:0000256" key="16">
    <source>
        <dbReference type="PIRSR" id="PIRSR006404-2"/>
    </source>
</evidence>
<dbReference type="EMBL" id="FPIZ01000026">
    <property type="protein sequence ID" value="SFW85240.1"/>
    <property type="molecule type" value="Genomic_DNA"/>
</dbReference>
<evidence type="ECO:0000256" key="5">
    <source>
        <dbReference type="ARBA" id="ARBA00022692"/>
    </source>
</evidence>
<keyword evidence="6 14" id="KW-0479">Metal-binding</keyword>
<evidence type="ECO:0000256" key="4">
    <source>
        <dbReference type="ARBA" id="ARBA00022670"/>
    </source>
</evidence>
<comment type="cofactor">
    <cofactor evidence="14 16">
        <name>Zn(2+)</name>
        <dbReference type="ChEBI" id="CHEBI:29105"/>
    </cofactor>
    <text evidence="14 16">Binds 1 zinc ion per subunit.</text>
</comment>
<dbReference type="EMBL" id="CP140154">
    <property type="protein sequence ID" value="WQG90502.1"/>
    <property type="molecule type" value="Genomic_DNA"/>
</dbReference>
<evidence type="ECO:0000256" key="6">
    <source>
        <dbReference type="ARBA" id="ARBA00022723"/>
    </source>
</evidence>
<keyword evidence="21" id="KW-1185">Reference proteome</keyword>
<feature type="transmembrane region" description="Helical" evidence="14">
    <location>
        <begin position="141"/>
        <end position="161"/>
    </location>
</feature>
<evidence type="ECO:0000256" key="15">
    <source>
        <dbReference type="PIRSR" id="PIRSR006404-1"/>
    </source>
</evidence>
<dbReference type="Pfam" id="PF02163">
    <property type="entry name" value="Peptidase_M50"/>
    <property type="match status" value="2"/>
</dbReference>
<dbReference type="GO" id="GO:0046872">
    <property type="term" value="F:metal ion binding"/>
    <property type="evidence" value="ECO:0007669"/>
    <property type="project" value="UniProtKB-UniRule"/>
</dbReference>
<dbReference type="InterPro" id="IPR008915">
    <property type="entry name" value="Peptidase_M50"/>
</dbReference>
<evidence type="ECO:0000256" key="7">
    <source>
        <dbReference type="ARBA" id="ARBA00022737"/>
    </source>
</evidence>
<evidence type="ECO:0000256" key="8">
    <source>
        <dbReference type="ARBA" id="ARBA00022801"/>
    </source>
</evidence>
<protein>
    <recommendedName>
        <fullName evidence="14">Zinc metalloprotease</fullName>
    </recommendedName>
</protein>
<dbReference type="GO" id="GO:0008237">
    <property type="term" value="F:metallopeptidase activity"/>
    <property type="evidence" value="ECO:0007669"/>
    <property type="project" value="UniProtKB-UniRule"/>
</dbReference>
<comment type="subcellular location">
    <subcellularLocation>
        <location evidence="1">Cell membrane</location>
        <topology evidence="1">Multi-pass membrane protein</topology>
    </subcellularLocation>
</comment>
<feature type="active site" evidence="15">
    <location>
        <position position="60"/>
    </location>
</feature>
<dbReference type="InterPro" id="IPR046342">
    <property type="entry name" value="CBS_dom_sf"/>
</dbReference>
<evidence type="ECO:0000313" key="20">
    <source>
        <dbReference type="Proteomes" id="UP000183788"/>
    </source>
</evidence>
<feature type="binding site" evidence="16">
    <location>
        <position position="164"/>
    </location>
    <ligand>
        <name>Zn(2+)</name>
        <dbReference type="ChEBI" id="CHEBI:29105"/>
        <note>catalytic</note>
    </ligand>
</feature>
<dbReference type="Proteomes" id="UP000183788">
    <property type="component" value="Unassembled WGS sequence"/>
</dbReference>
<evidence type="ECO:0000313" key="18">
    <source>
        <dbReference type="EMBL" id="SFW85240.1"/>
    </source>
</evidence>
<feature type="binding site" evidence="16">
    <location>
        <position position="59"/>
    </location>
    <ligand>
        <name>Zn(2+)</name>
        <dbReference type="ChEBI" id="CHEBI:29105"/>
        <note>catalytic</note>
    </ligand>
</feature>
<keyword evidence="13 14" id="KW-0472">Membrane</keyword>
<evidence type="ECO:0000313" key="21">
    <source>
        <dbReference type="Proteomes" id="UP001326715"/>
    </source>
</evidence>
<feature type="domain" description="Peptidase M50" evidence="17">
    <location>
        <begin position="135"/>
        <end position="196"/>
    </location>
</feature>
<dbReference type="GO" id="GO:0005886">
    <property type="term" value="C:plasma membrane"/>
    <property type="evidence" value="ECO:0007669"/>
    <property type="project" value="UniProtKB-SubCell"/>
</dbReference>
<keyword evidence="5 14" id="KW-0812">Transmembrane</keyword>
<evidence type="ECO:0000256" key="12">
    <source>
        <dbReference type="ARBA" id="ARBA00023122"/>
    </source>
</evidence>
<feature type="transmembrane region" description="Helical" evidence="14">
    <location>
        <begin position="194"/>
        <end position="218"/>
    </location>
</feature>